<dbReference type="EMBL" id="JABBNT010000002">
    <property type="protein sequence ID" value="NMM43974.1"/>
    <property type="molecule type" value="Genomic_DNA"/>
</dbReference>
<dbReference type="AlphaFoldDB" id="A0A7Y0HG44"/>
<proteinExistence type="predicted"/>
<dbReference type="RefSeq" id="WP_169624290.1">
    <property type="nucleotide sequence ID" value="NZ_JABBNT010000002.1"/>
</dbReference>
<accession>A0A7Y0HG44</accession>
<dbReference type="InterPro" id="IPR029058">
    <property type="entry name" value="AB_hydrolase_fold"/>
</dbReference>
<dbReference type="GO" id="GO:0016787">
    <property type="term" value="F:hydrolase activity"/>
    <property type="evidence" value="ECO:0007669"/>
    <property type="project" value="UniProtKB-KW"/>
</dbReference>
<name>A0A7Y0HG44_9PROT</name>
<dbReference type="InterPro" id="IPR050228">
    <property type="entry name" value="Carboxylesterase_BioH"/>
</dbReference>
<dbReference type="PRINTS" id="PR00111">
    <property type="entry name" value="ABHYDROLASE"/>
</dbReference>
<dbReference type="Proteomes" id="UP000539372">
    <property type="component" value="Unassembled WGS sequence"/>
</dbReference>
<keyword evidence="2" id="KW-0378">Hydrolase</keyword>
<dbReference type="Gene3D" id="3.40.50.1820">
    <property type="entry name" value="alpha/beta hydrolase"/>
    <property type="match status" value="1"/>
</dbReference>
<gene>
    <name evidence="2" type="ORF">HH303_05770</name>
</gene>
<dbReference type="Pfam" id="PF12697">
    <property type="entry name" value="Abhydrolase_6"/>
    <property type="match status" value="1"/>
</dbReference>
<evidence type="ECO:0000313" key="2">
    <source>
        <dbReference type="EMBL" id="NMM43974.1"/>
    </source>
</evidence>
<dbReference type="PANTHER" id="PTHR43194">
    <property type="entry name" value="HYDROLASE ALPHA/BETA FOLD FAMILY"/>
    <property type="match status" value="1"/>
</dbReference>
<protein>
    <submittedName>
        <fullName evidence="2">Alpha/beta hydrolase</fullName>
    </submittedName>
</protein>
<organism evidence="2 3">
    <name type="scientific">Pacificispira spongiicola</name>
    <dbReference type="NCBI Taxonomy" id="2729598"/>
    <lineage>
        <taxon>Bacteria</taxon>
        <taxon>Pseudomonadati</taxon>
        <taxon>Pseudomonadota</taxon>
        <taxon>Alphaproteobacteria</taxon>
        <taxon>Rhodospirillales</taxon>
        <taxon>Rhodospirillaceae</taxon>
        <taxon>Pacificispira</taxon>
    </lineage>
</organism>
<dbReference type="InterPro" id="IPR000073">
    <property type="entry name" value="AB_hydrolase_1"/>
</dbReference>
<evidence type="ECO:0000313" key="3">
    <source>
        <dbReference type="Proteomes" id="UP000539372"/>
    </source>
</evidence>
<evidence type="ECO:0000259" key="1">
    <source>
        <dbReference type="Pfam" id="PF12697"/>
    </source>
</evidence>
<dbReference type="SUPFAM" id="SSF53474">
    <property type="entry name" value="alpha/beta-Hydrolases"/>
    <property type="match status" value="1"/>
</dbReference>
<feature type="domain" description="AB hydrolase-1" evidence="1">
    <location>
        <begin position="44"/>
        <end position="278"/>
    </location>
</feature>
<comment type="caution">
    <text evidence="2">The sequence shown here is derived from an EMBL/GenBank/DDBJ whole genome shotgun (WGS) entry which is preliminary data.</text>
</comment>
<keyword evidence="3" id="KW-1185">Reference proteome</keyword>
<reference evidence="2 3" key="1">
    <citation type="submission" date="2020-04" db="EMBL/GenBank/DDBJ databases">
        <title>Rhodospirillaceae bacterium KN72 isolated from deep sea.</title>
        <authorList>
            <person name="Zhang D.-C."/>
        </authorList>
    </citation>
    <scope>NUCLEOTIDE SEQUENCE [LARGE SCALE GENOMIC DNA]</scope>
    <source>
        <strain evidence="2 3">KN72</strain>
    </source>
</reference>
<sequence>MLAVDAALGEKPYLEKSVCCLHMGGFHDMVYSDWVPKKQMGRTILCVHGLTRSGRDFDRVAAALCAEGFRVIAPDIVGRGRSGTLGPHATYETPQYISDIAALLAAEHLREVDWIGTSMGGLIGMGLAGLQGQPIRRMMINDVGPFIPKAALERIGEYVGRDWRFDSFDDAVNHVRLAYEPFGLTRDEDWRYLAALSLRQDVDGTWTNTYDRRIADAFKGDIADVDLWALWDMLTVPILLLRGAESDLLPSDTATAMTERGPRAHLVEVPGCGHAPTLMVPDQIETVVKWAASGV</sequence>
<dbReference type="PANTHER" id="PTHR43194:SF2">
    <property type="entry name" value="PEROXISOMAL MEMBRANE PROTEIN LPX1"/>
    <property type="match status" value="1"/>
</dbReference>